<evidence type="ECO:0000313" key="1">
    <source>
        <dbReference type="EMBL" id="MDN7936177.1"/>
    </source>
</evidence>
<evidence type="ECO:0008006" key="3">
    <source>
        <dbReference type="Google" id="ProtNLM"/>
    </source>
</evidence>
<organism evidence="1 2">
    <name type="scientific">Burkholderia metallica</name>
    <dbReference type="NCBI Taxonomy" id="488729"/>
    <lineage>
        <taxon>Bacteria</taxon>
        <taxon>Pseudomonadati</taxon>
        <taxon>Pseudomonadota</taxon>
        <taxon>Betaproteobacteria</taxon>
        <taxon>Burkholderiales</taxon>
        <taxon>Burkholderiaceae</taxon>
        <taxon>Burkholderia</taxon>
        <taxon>Burkholderia cepacia complex</taxon>
    </lineage>
</organism>
<dbReference type="Pfam" id="PF20290">
    <property type="entry name" value="MC4"/>
    <property type="match status" value="1"/>
</dbReference>
<keyword evidence="2" id="KW-1185">Reference proteome</keyword>
<dbReference type="EMBL" id="JAUJSQ010000022">
    <property type="protein sequence ID" value="MDN7936177.1"/>
    <property type="molecule type" value="Genomic_DNA"/>
</dbReference>
<proteinExistence type="predicted"/>
<evidence type="ECO:0000313" key="2">
    <source>
        <dbReference type="Proteomes" id="UP001171606"/>
    </source>
</evidence>
<protein>
    <recommendedName>
        <fullName evidence="3">HTH marR-type domain-containing protein</fullName>
    </recommendedName>
</protein>
<sequence>MRPLPYVVPDSSRFLNVGILLLMISVLGKSQQGKILLNNERLLIFMYLVKNPVILAQLLIRLGSTRVDLATEDVFSVSSLSVNMDSLFDHRWIKGLLKHLASLGFLAADYRKADGFVYSLTEKGEQAAQALVGNHFEKVRRLLYALEPAKTQSTSSLNKILNEIFRR</sequence>
<reference evidence="1" key="1">
    <citation type="submission" date="2023-07" db="EMBL/GenBank/DDBJ databases">
        <title>A collection of bacterial strains from the Burkholderia cepacia Research Laboratory and Repository.</title>
        <authorList>
            <person name="Lipuma J."/>
            <person name="Spilker T."/>
            <person name="Caverly L."/>
        </authorList>
    </citation>
    <scope>NUCLEOTIDE SEQUENCE</scope>
    <source>
        <strain evidence="1">AU42020</strain>
    </source>
</reference>
<dbReference type="RefSeq" id="WP_301757456.1">
    <property type="nucleotide sequence ID" value="NZ_JAUJSQ010000022.1"/>
</dbReference>
<dbReference type="Proteomes" id="UP001171606">
    <property type="component" value="Unassembled WGS sequence"/>
</dbReference>
<comment type="caution">
    <text evidence="1">The sequence shown here is derived from an EMBL/GenBank/DDBJ whole genome shotgun (WGS) entry which is preliminary data.</text>
</comment>
<gene>
    <name evidence="1" type="ORF">QZM52_33390</name>
</gene>
<name>A0ABT8PM85_9BURK</name>
<accession>A0ABT8PM85</accession>
<dbReference type="InterPro" id="IPR046902">
    <property type="entry name" value="ABC-3C_MC4"/>
</dbReference>